<sequence length="79" mass="8752">MEKLVYSRATAVFVLTSLLRDDIISQYQVTTPITIVPDGVDLYAADSNKDSHRDITATTNNVTEVLYLGSLHKWKGSPP</sequence>
<proteinExistence type="predicted"/>
<dbReference type="SUPFAM" id="SSF53756">
    <property type="entry name" value="UDP-Glycosyltransferase/glycogen phosphorylase"/>
    <property type="match status" value="1"/>
</dbReference>
<dbReference type="AlphaFoldDB" id="A0ABD5LYM2"/>
<accession>A0ABD5LYM2</accession>
<reference evidence="1" key="1">
    <citation type="submission" date="2021-05" db="EMBL/GenBank/DDBJ databases">
        <title>First report of NDM-5 and VEB-6 producing Proteus mirabilis isolated from blood of a sepsis patient in Kolkata, India.</title>
        <authorList>
            <person name="Halder G."/>
            <person name="Chaudhuri B."/>
            <person name="Dutta S."/>
        </authorList>
    </citation>
    <scope>NUCLEOTIDE SEQUENCE [LARGE SCALE GENOMIC DNA]</scope>
    <source>
        <strain evidence="1">7049</strain>
    </source>
</reference>
<protein>
    <submittedName>
        <fullName evidence="1">Uncharacterized protein</fullName>
    </submittedName>
</protein>
<dbReference type="Gene3D" id="3.40.50.2000">
    <property type="entry name" value="Glycogen Phosphorylase B"/>
    <property type="match status" value="1"/>
</dbReference>
<dbReference type="EMBL" id="JADQCH020000002">
    <property type="protein sequence ID" value="MEY2345147.1"/>
    <property type="molecule type" value="Genomic_DNA"/>
</dbReference>
<organism evidence="1">
    <name type="scientific">Proteus mirabilis</name>
    <dbReference type="NCBI Taxonomy" id="584"/>
    <lineage>
        <taxon>Bacteria</taxon>
        <taxon>Pseudomonadati</taxon>
        <taxon>Pseudomonadota</taxon>
        <taxon>Gammaproteobacteria</taxon>
        <taxon>Enterobacterales</taxon>
        <taxon>Morganellaceae</taxon>
        <taxon>Proteus</taxon>
    </lineage>
</organism>
<name>A0ABD5LYM2_PROMI</name>
<evidence type="ECO:0000313" key="1">
    <source>
        <dbReference type="EMBL" id="MEY2345147.1"/>
    </source>
</evidence>
<gene>
    <name evidence="1" type="ORF">I3679_019230</name>
</gene>
<comment type="caution">
    <text evidence="1">The sequence shown here is derived from an EMBL/GenBank/DDBJ whole genome shotgun (WGS) entry which is preliminary data.</text>
</comment>